<dbReference type="InterPro" id="IPR005103">
    <property type="entry name" value="AA9_LPMO"/>
</dbReference>
<keyword evidence="7" id="KW-0119">Carbohydrate metabolism</keyword>
<keyword evidence="6" id="KW-1015">Disulfide bond</keyword>
<evidence type="ECO:0000256" key="1">
    <source>
        <dbReference type="ARBA" id="ARBA00001973"/>
    </source>
</evidence>
<dbReference type="GO" id="GO:0005576">
    <property type="term" value="C:extracellular region"/>
    <property type="evidence" value="ECO:0007669"/>
    <property type="project" value="UniProtKB-SubCell"/>
</dbReference>
<evidence type="ECO:0000256" key="2">
    <source>
        <dbReference type="ARBA" id="ARBA00004613"/>
    </source>
</evidence>
<comment type="cofactor">
    <cofactor evidence="1">
        <name>Cu(2+)</name>
        <dbReference type="ChEBI" id="CHEBI:29036"/>
    </cofactor>
</comment>
<keyword evidence="5" id="KW-0136">Cellulose degradation</keyword>
<accession>A0A3N2PX39</accession>
<evidence type="ECO:0000256" key="6">
    <source>
        <dbReference type="ARBA" id="ARBA00023157"/>
    </source>
</evidence>
<evidence type="ECO:0000256" key="5">
    <source>
        <dbReference type="ARBA" id="ARBA00023001"/>
    </source>
</evidence>
<evidence type="ECO:0000256" key="9">
    <source>
        <dbReference type="ARBA" id="ARBA00044502"/>
    </source>
</evidence>
<feature type="signal peptide" evidence="12">
    <location>
        <begin position="1"/>
        <end position="20"/>
    </location>
</feature>
<reference evidence="14 15" key="1">
    <citation type="journal article" date="2018" name="Mol. Ecol.">
        <title>The obligate alkalophilic soda-lake fungus Sodiomyces alkalinus has shifted to a protein diet.</title>
        <authorList>
            <person name="Grum-Grzhimaylo A.A."/>
            <person name="Falkoski D.L."/>
            <person name="van den Heuvel J."/>
            <person name="Valero-Jimenez C.A."/>
            <person name="Min B."/>
            <person name="Choi I.G."/>
            <person name="Lipzen A."/>
            <person name="Daum C.G."/>
            <person name="Aanen D.K."/>
            <person name="Tsang A."/>
            <person name="Henrissat B."/>
            <person name="Bilanenko E.N."/>
            <person name="de Vries R.P."/>
            <person name="van Kan J.A.L."/>
            <person name="Grigoriev I.V."/>
            <person name="Debets A.J.M."/>
        </authorList>
    </citation>
    <scope>NUCLEOTIDE SEQUENCE [LARGE SCALE GENOMIC DNA]</scope>
    <source>
        <strain evidence="14 15">F11</strain>
    </source>
</reference>
<keyword evidence="4 12" id="KW-0732">Signal</keyword>
<evidence type="ECO:0000259" key="13">
    <source>
        <dbReference type="Pfam" id="PF03443"/>
    </source>
</evidence>
<dbReference type="OrthoDB" id="4849160at2759"/>
<proteinExistence type="inferred from homology"/>
<evidence type="ECO:0000256" key="7">
    <source>
        <dbReference type="ARBA" id="ARBA00023277"/>
    </source>
</evidence>
<keyword evidence="8" id="KW-0624">Polysaccharide degradation</keyword>
<dbReference type="PANTHER" id="PTHR33353">
    <property type="entry name" value="PUTATIVE (AFU_ORTHOLOGUE AFUA_1G12560)-RELATED"/>
    <property type="match status" value="1"/>
</dbReference>
<gene>
    <name evidence="14" type="ORF">SODALDRAFT_358965</name>
</gene>
<dbReference type="InterPro" id="IPR049892">
    <property type="entry name" value="AA9"/>
</dbReference>
<name>A0A3N2PX39_SODAK</name>
<evidence type="ECO:0000256" key="4">
    <source>
        <dbReference type="ARBA" id="ARBA00022729"/>
    </source>
</evidence>
<dbReference type="GeneID" id="39582614"/>
<keyword evidence="14" id="KW-0378">Hydrolase</keyword>
<dbReference type="GO" id="GO:0016787">
    <property type="term" value="F:hydrolase activity"/>
    <property type="evidence" value="ECO:0007669"/>
    <property type="project" value="UniProtKB-KW"/>
</dbReference>
<dbReference type="Pfam" id="PF03443">
    <property type="entry name" value="AA9"/>
    <property type="match status" value="1"/>
</dbReference>
<comment type="subcellular location">
    <subcellularLocation>
        <location evidence="2">Secreted</location>
    </subcellularLocation>
</comment>
<dbReference type="EC" id="1.14.99.56" evidence="11"/>
<evidence type="ECO:0000256" key="12">
    <source>
        <dbReference type="SAM" id="SignalP"/>
    </source>
</evidence>
<dbReference type="CDD" id="cd21175">
    <property type="entry name" value="LPMO_AA9"/>
    <property type="match status" value="1"/>
</dbReference>
<feature type="domain" description="Auxiliary Activity family 9 catalytic" evidence="13">
    <location>
        <begin position="21"/>
        <end position="240"/>
    </location>
</feature>
<keyword evidence="15" id="KW-1185">Reference proteome</keyword>
<sequence length="252" mass="27878">MTKLLRISGAALALSSTVAAHGFVQYITSASTQYLGWDPGFRYQDPLPSIPGWSADNPDIGFVEPQSFGHPDIICHKSAVPGQEYVQVEAGSTIRLHWFTWPESHVGPIFDYLAPCSANGCASDDKTSLRFVKIAQAGLKPNVTWETNWLEAWVVDDFIKNDFLWDVEIPAEIESGTYVLRHEIIALHSAWDVNGAQAYPQCINLNVTNGGTRKMTEGTSPTTFYDPAEPGMHINVYSGLTEYPFPGPELWN</sequence>
<evidence type="ECO:0000313" key="15">
    <source>
        <dbReference type="Proteomes" id="UP000272025"/>
    </source>
</evidence>
<dbReference type="Gene3D" id="2.70.50.70">
    <property type="match status" value="1"/>
</dbReference>
<evidence type="ECO:0000256" key="11">
    <source>
        <dbReference type="ARBA" id="ARBA00047174"/>
    </source>
</evidence>
<dbReference type="EMBL" id="ML119054">
    <property type="protein sequence ID" value="ROT39099.1"/>
    <property type="molecule type" value="Genomic_DNA"/>
</dbReference>
<dbReference type="AlphaFoldDB" id="A0A3N2PX39"/>
<comment type="catalytic activity">
    <reaction evidence="10">
        <text>[(1-&gt;4)-beta-D-glucosyl]n+m + reduced acceptor + O2 = 4-dehydro-beta-D-glucosyl-[(1-&gt;4)-beta-D-glucosyl]n-1 + [(1-&gt;4)-beta-D-glucosyl]m + acceptor + H2O.</text>
        <dbReference type="EC" id="1.14.99.56"/>
    </reaction>
</comment>
<dbReference type="RefSeq" id="XP_028466905.1">
    <property type="nucleotide sequence ID" value="XM_028614136.1"/>
</dbReference>
<keyword evidence="3" id="KW-0964">Secreted</keyword>
<evidence type="ECO:0000256" key="10">
    <source>
        <dbReference type="ARBA" id="ARBA00045077"/>
    </source>
</evidence>
<dbReference type="GO" id="GO:0030245">
    <property type="term" value="P:cellulose catabolic process"/>
    <property type="evidence" value="ECO:0007669"/>
    <property type="project" value="UniProtKB-KW"/>
</dbReference>
<dbReference type="PANTHER" id="PTHR33353:SF34">
    <property type="entry name" value="ENDO-BETA-1,4-GLUCANASE D"/>
    <property type="match status" value="1"/>
</dbReference>
<dbReference type="Proteomes" id="UP000272025">
    <property type="component" value="Unassembled WGS sequence"/>
</dbReference>
<comment type="similarity">
    <text evidence="9">Belongs to the polysaccharide monooxygenase AA9 family.</text>
</comment>
<organism evidence="14 15">
    <name type="scientific">Sodiomyces alkalinus (strain CBS 110278 / VKM F-3762 / F11)</name>
    <name type="common">Alkaliphilic filamentous fungus</name>
    <dbReference type="NCBI Taxonomy" id="1314773"/>
    <lineage>
        <taxon>Eukaryota</taxon>
        <taxon>Fungi</taxon>
        <taxon>Dikarya</taxon>
        <taxon>Ascomycota</taxon>
        <taxon>Pezizomycotina</taxon>
        <taxon>Sordariomycetes</taxon>
        <taxon>Hypocreomycetidae</taxon>
        <taxon>Glomerellales</taxon>
        <taxon>Plectosphaerellaceae</taxon>
        <taxon>Sodiomyces</taxon>
    </lineage>
</organism>
<evidence type="ECO:0000256" key="3">
    <source>
        <dbReference type="ARBA" id="ARBA00022525"/>
    </source>
</evidence>
<protein>
    <recommendedName>
        <fullName evidence="11">lytic cellulose monooxygenase (C4-dehydrogenating)</fullName>
        <ecNumber evidence="11">1.14.99.56</ecNumber>
    </recommendedName>
</protein>
<evidence type="ECO:0000313" key="14">
    <source>
        <dbReference type="EMBL" id="ROT39099.1"/>
    </source>
</evidence>
<evidence type="ECO:0000256" key="8">
    <source>
        <dbReference type="ARBA" id="ARBA00023326"/>
    </source>
</evidence>
<feature type="chain" id="PRO_5018179317" description="lytic cellulose monooxygenase (C4-dehydrogenating)" evidence="12">
    <location>
        <begin position="21"/>
        <end position="252"/>
    </location>
</feature>